<gene>
    <name evidence="2" type="ORF">P5G49_04530</name>
</gene>
<dbReference type="Proteomes" id="UP001175097">
    <property type="component" value="Unassembled WGS sequence"/>
</dbReference>
<protein>
    <submittedName>
        <fullName evidence="2">CarD family transcriptional regulator</fullName>
    </submittedName>
</protein>
<dbReference type="InterPro" id="IPR052531">
    <property type="entry name" value="CarD-like_regulator"/>
</dbReference>
<evidence type="ECO:0000313" key="3">
    <source>
        <dbReference type="Proteomes" id="UP001175097"/>
    </source>
</evidence>
<organism evidence="2 3">
    <name type="scientific">Sporosarcina highlanderae</name>
    <dbReference type="NCBI Taxonomy" id="3035916"/>
    <lineage>
        <taxon>Bacteria</taxon>
        <taxon>Bacillati</taxon>
        <taxon>Bacillota</taxon>
        <taxon>Bacilli</taxon>
        <taxon>Bacillales</taxon>
        <taxon>Caryophanaceae</taxon>
        <taxon>Sporosarcina</taxon>
    </lineage>
</organism>
<dbReference type="EMBL" id="JAROCC010000002">
    <property type="protein sequence ID" value="MDN4606741.1"/>
    <property type="molecule type" value="Genomic_DNA"/>
</dbReference>
<dbReference type="Pfam" id="PF02559">
    <property type="entry name" value="CarD_TRCF_RID"/>
    <property type="match status" value="1"/>
</dbReference>
<dbReference type="SMART" id="SM01058">
    <property type="entry name" value="CarD_TRCF"/>
    <property type="match status" value="1"/>
</dbReference>
<dbReference type="Pfam" id="PF21095">
    <property type="entry name" value="CarD_C"/>
    <property type="match status" value="1"/>
</dbReference>
<sequence>MFKVGDLVTYGSHGVCKIKDMSEETFGEETKSYYILHPIDQPTLTIYCPVNSDQSTLKDIISEEKANLILECFTKPTDKWIAHPSARYQSFSSTLKTGDSLQIAALANTIIRKEVDLAGDGKKLGSRDIEILSSVRQILIEELALALSTTPDKVSNRIVQLISDSSTDSTMPIAE</sequence>
<accession>A0ABT8JNM0</accession>
<dbReference type="PANTHER" id="PTHR38447">
    <property type="entry name" value="TRANSCRIPTION FACTOR YDEB-RELATED"/>
    <property type="match status" value="1"/>
</dbReference>
<dbReference type="PANTHER" id="PTHR38447:SF1">
    <property type="entry name" value="RNA POLYMERASE-BINDING TRANSCRIPTION FACTOR CARD"/>
    <property type="match status" value="1"/>
</dbReference>
<dbReference type="Gene3D" id="1.20.58.1290">
    <property type="entry name" value="CarD-like, C-terminal domain"/>
    <property type="match status" value="1"/>
</dbReference>
<dbReference type="InterPro" id="IPR003711">
    <property type="entry name" value="CarD-like/TRCF_RID"/>
</dbReference>
<comment type="caution">
    <text evidence="2">The sequence shown here is derived from an EMBL/GenBank/DDBJ whole genome shotgun (WGS) entry which is preliminary data.</text>
</comment>
<reference evidence="2" key="1">
    <citation type="submission" date="2023-03" db="EMBL/GenBank/DDBJ databases">
        <title>MT1 and MT2 Draft Genomes of Novel Species.</title>
        <authorList>
            <person name="Venkateswaran K."/>
        </authorList>
    </citation>
    <scope>NUCLEOTIDE SEQUENCE</scope>
    <source>
        <strain evidence="2">F6_3S_P_2</strain>
    </source>
</reference>
<dbReference type="Gene3D" id="2.40.10.170">
    <property type="match status" value="1"/>
</dbReference>
<dbReference type="InterPro" id="IPR036101">
    <property type="entry name" value="CarD-like/TRCF_RID_sf"/>
</dbReference>
<dbReference type="InterPro" id="IPR048792">
    <property type="entry name" value="CarD_C"/>
</dbReference>
<evidence type="ECO:0000259" key="1">
    <source>
        <dbReference type="SMART" id="SM01058"/>
    </source>
</evidence>
<feature type="domain" description="CarD-like/TRCF RNAP-interacting" evidence="1">
    <location>
        <begin position="1"/>
        <end position="111"/>
    </location>
</feature>
<keyword evidence="3" id="KW-1185">Reference proteome</keyword>
<dbReference type="RefSeq" id="WP_301242263.1">
    <property type="nucleotide sequence ID" value="NZ_JAROCC010000002.1"/>
</dbReference>
<dbReference type="SUPFAM" id="SSF141259">
    <property type="entry name" value="CarD-like"/>
    <property type="match status" value="1"/>
</dbReference>
<evidence type="ECO:0000313" key="2">
    <source>
        <dbReference type="EMBL" id="MDN4606741.1"/>
    </source>
</evidence>
<dbReference type="InterPro" id="IPR042215">
    <property type="entry name" value="CarD-like_C"/>
</dbReference>
<name>A0ABT8JNM0_9BACL</name>
<proteinExistence type="predicted"/>